<evidence type="ECO:0000313" key="3">
    <source>
        <dbReference type="Proteomes" id="UP000481621"/>
    </source>
</evidence>
<dbReference type="Gene3D" id="3.30.360.40">
    <property type="entry name" value="YwmB-like"/>
    <property type="match status" value="1"/>
</dbReference>
<proteinExistence type="predicted"/>
<comment type="caution">
    <text evidence="2">The sequence shown here is derived from an EMBL/GenBank/DDBJ whole genome shotgun (WGS) entry which is preliminary data.</text>
</comment>
<dbReference type="Proteomes" id="UP000481621">
    <property type="component" value="Unassembled WGS sequence"/>
</dbReference>
<keyword evidence="1" id="KW-0472">Membrane</keyword>
<evidence type="ECO:0000256" key="1">
    <source>
        <dbReference type="SAM" id="Phobius"/>
    </source>
</evidence>
<name>A0A6B3TPE9_9BACI</name>
<gene>
    <name evidence="2" type="ORF">G4Z05_04845</name>
</gene>
<feature type="transmembrane region" description="Helical" evidence="1">
    <location>
        <begin position="7"/>
        <end position="26"/>
    </location>
</feature>
<dbReference type="InterPro" id="IPR014794">
    <property type="entry name" value="DUF1779"/>
</dbReference>
<keyword evidence="3" id="KW-1185">Reference proteome</keyword>
<dbReference type="RefSeq" id="WP_163250729.1">
    <property type="nucleotide sequence ID" value="NZ_JAAIUV010000005.1"/>
</dbReference>
<protein>
    <submittedName>
        <fullName evidence="2">YwmB family TATA-box binding protein</fullName>
    </submittedName>
</protein>
<accession>A0A6B3TPE9</accession>
<dbReference type="EMBL" id="JAAIUV010000005">
    <property type="protein sequence ID" value="NEX78219.1"/>
    <property type="molecule type" value="Genomic_DNA"/>
</dbReference>
<evidence type="ECO:0000313" key="2">
    <source>
        <dbReference type="EMBL" id="NEX78219.1"/>
    </source>
</evidence>
<dbReference type="Gene3D" id="3.30.2030.10">
    <property type="entry name" value="YwmB-like"/>
    <property type="match status" value="1"/>
</dbReference>
<dbReference type="SUPFAM" id="SSF143842">
    <property type="entry name" value="YwmB-like"/>
    <property type="match status" value="1"/>
</dbReference>
<dbReference type="InterPro" id="IPR036209">
    <property type="entry name" value="YwmB-like_sf"/>
</dbReference>
<organism evidence="2 3">
    <name type="scientific">Neobacillus thermocopriae</name>
    <dbReference type="NCBI Taxonomy" id="1215031"/>
    <lineage>
        <taxon>Bacteria</taxon>
        <taxon>Bacillati</taxon>
        <taxon>Bacillota</taxon>
        <taxon>Bacilli</taxon>
        <taxon>Bacillales</taxon>
        <taxon>Bacillaceae</taxon>
        <taxon>Neobacillus</taxon>
    </lineage>
</organism>
<sequence>MKRDWTTYFYFIAVICFFLVVIGNRATEAHTGLDLSTKLSGLFAAMPENTDSIENGDSARNGAFHSNTLHEQDIRGEFIQKKSDLAKIGAIMQAENILPEEWSFYAREVVTGLKNEKDVKNLADELKRKFPDWNWTFTSTNQKWEVTAVSPASNHHTEKLQFLATHTKQPINAYIIYSVTGKDWNESSAAFLEDDTWKNRLEDIFQGNPTVFSCMKGIAGDKIDTVLSSKLDQLLSRFDAKEIEALKEENFMSVSATSPWFSDIIDTKNNINLQIGIRSERLGGQTTVVVGTPIITIEY</sequence>
<dbReference type="Pfam" id="PF08680">
    <property type="entry name" value="DUF1779"/>
    <property type="match status" value="1"/>
</dbReference>
<dbReference type="AlphaFoldDB" id="A0A6B3TPE9"/>
<reference evidence="2" key="1">
    <citation type="submission" date="2020-02" db="EMBL/GenBank/DDBJ databases">
        <title>Bacillus sedimentmangrovi sp. nov., isolated from sediment of the mangrove ecosystem.</title>
        <authorList>
            <person name="Liu G."/>
        </authorList>
    </citation>
    <scope>NUCLEOTIDE SEQUENCE [LARGE SCALE GENOMIC DNA]</scope>
    <source>
        <strain evidence="2">SgZ-7</strain>
    </source>
</reference>
<keyword evidence="1" id="KW-1133">Transmembrane helix</keyword>
<keyword evidence="1" id="KW-0812">Transmembrane</keyword>